<dbReference type="Proteomes" id="UP000729402">
    <property type="component" value="Unassembled WGS sequence"/>
</dbReference>
<dbReference type="EMBL" id="JAAALK010000082">
    <property type="protein sequence ID" value="KAG8087265.1"/>
    <property type="molecule type" value="Genomic_DNA"/>
</dbReference>
<reference evidence="1" key="2">
    <citation type="submission" date="2021-02" db="EMBL/GenBank/DDBJ databases">
        <authorList>
            <person name="Kimball J.A."/>
            <person name="Haas M.W."/>
            <person name="Macchietto M."/>
            <person name="Kono T."/>
            <person name="Duquette J."/>
            <person name="Shao M."/>
        </authorList>
    </citation>
    <scope>NUCLEOTIDE SEQUENCE</scope>
    <source>
        <tissue evidence="1">Fresh leaf tissue</tissue>
    </source>
</reference>
<protein>
    <submittedName>
        <fullName evidence="1">Uncharacterized protein</fullName>
    </submittedName>
</protein>
<name>A0A8J6BM53_ZIZPA</name>
<accession>A0A8J6BM53</accession>
<dbReference type="AlphaFoldDB" id="A0A8J6BM53"/>
<evidence type="ECO:0000313" key="1">
    <source>
        <dbReference type="EMBL" id="KAG8087265.1"/>
    </source>
</evidence>
<reference evidence="1" key="1">
    <citation type="journal article" date="2021" name="bioRxiv">
        <title>Whole Genome Assembly and Annotation of Northern Wild Rice, Zizania palustris L., Supports a Whole Genome Duplication in the Zizania Genus.</title>
        <authorList>
            <person name="Haas M."/>
            <person name="Kono T."/>
            <person name="Macchietto M."/>
            <person name="Millas R."/>
            <person name="McGilp L."/>
            <person name="Shao M."/>
            <person name="Duquette J."/>
            <person name="Hirsch C.N."/>
            <person name="Kimball J."/>
        </authorList>
    </citation>
    <scope>NUCLEOTIDE SEQUENCE</scope>
    <source>
        <tissue evidence="1">Fresh leaf tissue</tissue>
    </source>
</reference>
<proteinExistence type="predicted"/>
<keyword evidence="2" id="KW-1185">Reference proteome</keyword>
<sequence>MSDWQWYISVEMERSLQIVHSKVSYCLLNLAEIAGNGIMKWKHGLGKQMQSDRSAMDGAAAVAACPVLAYFGPSGDCFVENDTRI</sequence>
<comment type="caution">
    <text evidence="1">The sequence shown here is derived from an EMBL/GenBank/DDBJ whole genome shotgun (WGS) entry which is preliminary data.</text>
</comment>
<organism evidence="1 2">
    <name type="scientific">Zizania palustris</name>
    <name type="common">Northern wild rice</name>
    <dbReference type="NCBI Taxonomy" id="103762"/>
    <lineage>
        <taxon>Eukaryota</taxon>
        <taxon>Viridiplantae</taxon>
        <taxon>Streptophyta</taxon>
        <taxon>Embryophyta</taxon>
        <taxon>Tracheophyta</taxon>
        <taxon>Spermatophyta</taxon>
        <taxon>Magnoliopsida</taxon>
        <taxon>Liliopsida</taxon>
        <taxon>Poales</taxon>
        <taxon>Poaceae</taxon>
        <taxon>BOP clade</taxon>
        <taxon>Oryzoideae</taxon>
        <taxon>Oryzeae</taxon>
        <taxon>Zizaniinae</taxon>
        <taxon>Zizania</taxon>
    </lineage>
</organism>
<gene>
    <name evidence="1" type="ORF">GUJ93_ZPchr0010g7810</name>
</gene>
<evidence type="ECO:0000313" key="2">
    <source>
        <dbReference type="Proteomes" id="UP000729402"/>
    </source>
</evidence>